<evidence type="ECO:0000256" key="9">
    <source>
        <dbReference type="ARBA" id="ARBA00022842"/>
    </source>
</evidence>
<comment type="cofactor">
    <cofactor evidence="13">
        <name>Mg(2+)</name>
        <dbReference type="ChEBI" id="CHEBI:18420"/>
    </cofactor>
    <text evidence="13">Binds 2 magnesium ions per tetramer.</text>
</comment>
<feature type="domain" description="Aminoacyl-transfer RNA synthetases class-II family profile" evidence="15">
    <location>
        <begin position="112"/>
        <end position="342"/>
    </location>
</feature>
<evidence type="ECO:0000256" key="11">
    <source>
        <dbReference type="ARBA" id="ARBA00023146"/>
    </source>
</evidence>
<comment type="subunit">
    <text evidence="3 13">Tetramer of two alpha and two beta subunits.</text>
</comment>
<dbReference type="GO" id="GO:0005737">
    <property type="term" value="C:cytoplasm"/>
    <property type="evidence" value="ECO:0007669"/>
    <property type="project" value="UniProtKB-SubCell"/>
</dbReference>
<reference evidence="17" key="1">
    <citation type="submission" date="2016-10" db="EMBL/GenBank/DDBJ databases">
        <authorList>
            <person name="Varghese N."/>
        </authorList>
    </citation>
    <scope>NUCLEOTIDE SEQUENCE [LARGE SCALE GENOMIC DNA]</scope>
    <source>
        <strain evidence="17">DSM 20406</strain>
    </source>
</reference>
<proteinExistence type="inferred from homology"/>
<dbReference type="STRING" id="322505.SAMN04487836_102112"/>
<evidence type="ECO:0000256" key="10">
    <source>
        <dbReference type="ARBA" id="ARBA00022917"/>
    </source>
</evidence>
<keyword evidence="17" id="KW-1185">Reference proteome</keyword>
<dbReference type="PANTHER" id="PTHR11538">
    <property type="entry name" value="PHENYLALANYL-TRNA SYNTHETASE"/>
    <property type="match status" value="1"/>
</dbReference>
<dbReference type="InterPro" id="IPR004529">
    <property type="entry name" value="Phe-tRNA-synth_IIc_asu"/>
</dbReference>
<comment type="similarity">
    <text evidence="2 13">Belongs to the class-II aminoacyl-tRNA synthetase family. Phe-tRNA synthetase alpha subunit type 1 subfamily.</text>
</comment>
<evidence type="ECO:0000256" key="3">
    <source>
        <dbReference type="ARBA" id="ARBA00011209"/>
    </source>
</evidence>
<dbReference type="InterPro" id="IPR002319">
    <property type="entry name" value="Phenylalanyl-tRNA_Synthase"/>
</dbReference>
<evidence type="ECO:0000256" key="8">
    <source>
        <dbReference type="ARBA" id="ARBA00022840"/>
    </source>
</evidence>
<dbReference type="GO" id="GO:0000287">
    <property type="term" value="F:magnesium ion binding"/>
    <property type="evidence" value="ECO:0007669"/>
    <property type="project" value="UniProtKB-UniRule"/>
</dbReference>
<sequence length="347" mass="39002">MDELKRIGEEALKKIQEAADLKELNDARVAYLGKKSPIQAAMKQMRDMSKEERANFGKISNEVKQSIAKKVEAKKAELEALALEAKIQSEDIDISLPSRRLPAGSLHPITIVKNDLENLFLGMGYEVAEGPEVETDHYNFELMNLPKGHPARDMQDTFYIDENTLMRTHTSPVQAHVMLDKIANGGAQPIKVICPGKTYRRDDDDATHSHQFAQCEGLVVDKNITMADLKGTLELFVKKMFGEKREIRLRPSYFPFTEPSVEVDISCGNCGGKGCSMCKGTGWIEILGAGMVNPHVLEMCGYDPKEWQGFAFGIGLERVAMLKYDIDNIRDFYNDDLRFLNQFSGEE</sequence>
<dbReference type="Proteomes" id="UP000183028">
    <property type="component" value="Unassembled WGS sequence"/>
</dbReference>
<organism evidence="16 17">
    <name type="scientific">Sharpea azabuensis</name>
    <dbReference type="NCBI Taxonomy" id="322505"/>
    <lineage>
        <taxon>Bacteria</taxon>
        <taxon>Bacillati</taxon>
        <taxon>Bacillota</taxon>
        <taxon>Erysipelotrichia</taxon>
        <taxon>Erysipelotrichales</taxon>
        <taxon>Coprobacillaceae</taxon>
        <taxon>Sharpea</taxon>
    </lineage>
</organism>
<dbReference type="InterPro" id="IPR006195">
    <property type="entry name" value="aa-tRNA-synth_II"/>
</dbReference>
<dbReference type="Gene3D" id="3.30.930.10">
    <property type="entry name" value="Bira Bifunctional Protein, Domain 2"/>
    <property type="match status" value="1"/>
</dbReference>
<dbReference type="InterPro" id="IPR022911">
    <property type="entry name" value="Phe_tRNA_ligase_alpha1_bac"/>
</dbReference>
<evidence type="ECO:0000256" key="12">
    <source>
        <dbReference type="ARBA" id="ARBA00049255"/>
    </source>
</evidence>
<comment type="catalytic activity">
    <reaction evidence="12 13">
        <text>tRNA(Phe) + L-phenylalanine + ATP = L-phenylalanyl-tRNA(Phe) + AMP + diphosphate + H(+)</text>
        <dbReference type="Rhea" id="RHEA:19413"/>
        <dbReference type="Rhea" id="RHEA-COMP:9668"/>
        <dbReference type="Rhea" id="RHEA-COMP:9699"/>
        <dbReference type="ChEBI" id="CHEBI:15378"/>
        <dbReference type="ChEBI" id="CHEBI:30616"/>
        <dbReference type="ChEBI" id="CHEBI:33019"/>
        <dbReference type="ChEBI" id="CHEBI:58095"/>
        <dbReference type="ChEBI" id="CHEBI:78442"/>
        <dbReference type="ChEBI" id="CHEBI:78531"/>
        <dbReference type="ChEBI" id="CHEBI:456215"/>
        <dbReference type="EC" id="6.1.1.20"/>
    </reaction>
</comment>
<dbReference type="SUPFAM" id="SSF55681">
    <property type="entry name" value="Class II aaRS and biotin synthetases"/>
    <property type="match status" value="1"/>
</dbReference>
<dbReference type="GO" id="GO:0006432">
    <property type="term" value="P:phenylalanyl-tRNA aminoacylation"/>
    <property type="evidence" value="ECO:0007669"/>
    <property type="project" value="UniProtKB-UniRule"/>
</dbReference>
<keyword evidence="6 13" id="KW-0479">Metal-binding</keyword>
<gene>
    <name evidence="13" type="primary">pheS</name>
    <name evidence="16" type="ORF">SAMN04487834_100745</name>
</gene>
<keyword evidence="10 13" id="KW-0648">Protein biosynthesis</keyword>
<dbReference type="GO" id="GO:0004826">
    <property type="term" value="F:phenylalanine-tRNA ligase activity"/>
    <property type="evidence" value="ECO:0007669"/>
    <property type="project" value="UniProtKB-UniRule"/>
</dbReference>
<dbReference type="EMBL" id="FNYK01000007">
    <property type="protein sequence ID" value="SEI51573.1"/>
    <property type="molecule type" value="Genomic_DNA"/>
</dbReference>
<dbReference type="OrthoDB" id="9800719at2"/>
<accession>A0A1H6R758</accession>
<dbReference type="InterPro" id="IPR010978">
    <property type="entry name" value="tRNA-bd_arm"/>
</dbReference>
<evidence type="ECO:0000256" key="1">
    <source>
        <dbReference type="ARBA" id="ARBA00004496"/>
    </source>
</evidence>
<keyword evidence="7 13" id="KW-0547">Nucleotide-binding</keyword>
<dbReference type="InterPro" id="IPR004188">
    <property type="entry name" value="Phe-tRNA_ligase_II_N"/>
</dbReference>
<dbReference type="SUPFAM" id="SSF46589">
    <property type="entry name" value="tRNA-binding arm"/>
    <property type="match status" value="1"/>
</dbReference>
<evidence type="ECO:0000313" key="17">
    <source>
        <dbReference type="Proteomes" id="UP000183028"/>
    </source>
</evidence>
<dbReference type="RefSeq" id="WP_074731345.1">
    <property type="nucleotide sequence ID" value="NZ_CACVTN010000028.1"/>
</dbReference>
<keyword evidence="11 13" id="KW-0030">Aminoacyl-tRNA synthetase</keyword>
<evidence type="ECO:0000256" key="13">
    <source>
        <dbReference type="HAMAP-Rule" id="MF_00281"/>
    </source>
</evidence>
<evidence type="ECO:0000256" key="14">
    <source>
        <dbReference type="SAM" id="Coils"/>
    </source>
</evidence>
<evidence type="ECO:0000256" key="7">
    <source>
        <dbReference type="ARBA" id="ARBA00022741"/>
    </source>
</evidence>
<protein>
    <recommendedName>
        <fullName evidence="13">Phenylalanine--tRNA ligase alpha subunit</fullName>
        <ecNumber evidence="13">6.1.1.20</ecNumber>
    </recommendedName>
    <alternativeName>
        <fullName evidence="13">Phenylalanyl-tRNA synthetase alpha subunit</fullName>
        <shortName evidence="13">PheRS</shortName>
    </alternativeName>
</protein>
<keyword evidence="8 13" id="KW-0067">ATP-binding</keyword>
<evidence type="ECO:0000256" key="2">
    <source>
        <dbReference type="ARBA" id="ARBA00010207"/>
    </source>
</evidence>
<evidence type="ECO:0000259" key="15">
    <source>
        <dbReference type="PROSITE" id="PS50862"/>
    </source>
</evidence>
<dbReference type="Pfam" id="PF01409">
    <property type="entry name" value="tRNA-synt_2d"/>
    <property type="match status" value="1"/>
</dbReference>
<evidence type="ECO:0000256" key="5">
    <source>
        <dbReference type="ARBA" id="ARBA00022598"/>
    </source>
</evidence>
<dbReference type="HAMAP" id="MF_00281">
    <property type="entry name" value="Phe_tRNA_synth_alpha1"/>
    <property type="match status" value="1"/>
</dbReference>
<dbReference type="GO" id="GO:0000049">
    <property type="term" value="F:tRNA binding"/>
    <property type="evidence" value="ECO:0007669"/>
    <property type="project" value="InterPro"/>
</dbReference>
<dbReference type="GO" id="GO:0005524">
    <property type="term" value="F:ATP binding"/>
    <property type="evidence" value="ECO:0007669"/>
    <property type="project" value="UniProtKB-UniRule"/>
</dbReference>
<dbReference type="PROSITE" id="PS50862">
    <property type="entry name" value="AA_TRNA_LIGASE_II"/>
    <property type="match status" value="1"/>
</dbReference>
<keyword evidence="14" id="KW-0175">Coiled coil</keyword>
<dbReference type="GO" id="GO:0140096">
    <property type="term" value="F:catalytic activity, acting on a protein"/>
    <property type="evidence" value="ECO:0007669"/>
    <property type="project" value="UniProtKB-ARBA"/>
</dbReference>
<evidence type="ECO:0000256" key="6">
    <source>
        <dbReference type="ARBA" id="ARBA00022723"/>
    </source>
</evidence>
<dbReference type="eggNOG" id="COG0016">
    <property type="taxonomic scope" value="Bacteria"/>
</dbReference>
<feature type="binding site" evidence="13">
    <location>
        <position position="258"/>
    </location>
    <ligand>
        <name>Mg(2+)</name>
        <dbReference type="ChEBI" id="CHEBI:18420"/>
        <note>shared with beta subunit</note>
    </ligand>
</feature>
<dbReference type="AlphaFoldDB" id="A0A1H6R758"/>
<dbReference type="NCBIfam" id="TIGR00468">
    <property type="entry name" value="pheS"/>
    <property type="match status" value="1"/>
</dbReference>
<feature type="coiled-coil region" evidence="14">
    <location>
        <begin position="64"/>
        <end position="93"/>
    </location>
</feature>
<dbReference type="GO" id="GO:0016740">
    <property type="term" value="F:transferase activity"/>
    <property type="evidence" value="ECO:0007669"/>
    <property type="project" value="UniProtKB-ARBA"/>
</dbReference>
<dbReference type="InterPro" id="IPR045864">
    <property type="entry name" value="aa-tRNA-synth_II/BPL/LPL"/>
</dbReference>
<keyword evidence="5 13" id="KW-0436">Ligase</keyword>
<dbReference type="EC" id="6.1.1.20" evidence="13"/>
<evidence type="ECO:0000313" key="16">
    <source>
        <dbReference type="EMBL" id="SEI51573.1"/>
    </source>
</evidence>
<keyword evidence="4 13" id="KW-0963">Cytoplasm</keyword>
<name>A0A1H6R758_9FIRM</name>
<dbReference type="CDD" id="cd00496">
    <property type="entry name" value="PheRS_alpha_core"/>
    <property type="match status" value="1"/>
</dbReference>
<dbReference type="FunFam" id="3.30.930.10:FF:000003">
    <property type="entry name" value="Phenylalanine--tRNA ligase alpha subunit"/>
    <property type="match status" value="1"/>
</dbReference>
<comment type="subcellular location">
    <subcellularLocation>
        <location evidence="1 13">Cytoplasm</location>
    </subcellularLocation>
</comment>
<keyword evidence="9 13" id="KW-0460">Magnesium</keyword>
<evidence type="ECO:0000256" key="4">
    <source>
        <dbReference type="ARBA" id="ARBA00022490"/>
    </source>
</evidence>
<dbReference type="PANTHER" id="PTHR11538:SF41">
    <property type="entry name" value="PHENYLALANINE--TRNA LIGASE, MITOCHONDRIAL"/>
    <property type="match status" value="1"/>
</dbReference>
<dbReference type="Pfam" id="PF02912">
    <property type="entry name" value="Phe_tRNA-synt_N"/>
    <property type="match status" value="1"/>
</dbReference>